<protein>
    <recommendedName>
        <fullName evidence="3">MORF/ORRM1/DAG-like MORF domain-containing protein</fullName>
    </recommendedName>
</protein>
<evidence type="ECO:0000256" key="1">
    <source>
        <dbReference type="ARBA" id="ARBA00022946"/>
    </source>
</evidence>
<keyword evidence="5" id="KW-1185">Reference proteome</keyword>
<dbReference type="GO" id="GO:0080156">
    <property type="term" value="P:mitochondrial mRNA modification"/>
    <property type="evidence" value="ECO:0007669"/>
    <property type="project" value="TreeGrafter"/>
</dbReference>
<organism evidence="4 5">
    <name type="scientific">Panicum virgatum</name>
    <name type="common">Blackwell switchgrass</name>
    <dbReference type="NCBI Taxonomy" id="38727"/>
    <lineage>
        <taxon>Eukaryota</taxon>
        <taxon>Viridiplantae</taxon>
        <taxon>Streptophyta</taxon>
        <taxon>Embryophyta</taxon>
        <taxon>Tracheophyta</taxon>
        <taxon>Spermatophyta</taxon>
        <taxon>Magnoliopsida</taxon>
        <taxon>Liliopsida</taxon>
        <taxon>Poales</taxon>
        <taxon>Poaceae</taxon>
        <taxon>PACMAD clade</taxon>
        <taxon>Panicoideae</taxon>
        <taxon>Panicodae</taxon>
        <taxon>Paniceae</taxon>
        <taxon>Panicinae</taxon>
        <taxon>Panicum</taxon>
        <taxon>Panicum sect. Hiantes</taxon>
    </lineage>
</organism>
<dbReference type="PANTHER" id="PTHR31346:SF4">
    <property type="entry name" value="MULTIPLE ORGANELLAR RNA EDITING FACTOR 8, CHLOROPLASTIC_MITOCHONDRIAL"/>
    <property type="match status" value="1"/>
</dbReference>
<dbReference type="InterPro" id="IPR054059">
    <property type="entry name" value="MORF/ORRM1/DAG-like_MORF"/>
</dbReference>
<evidence type="ECO:0000313" key="5">
    <source>
        <dbReference type="Proteomes" id="UP000823388"/>
    </source>
</evidence>
<proteinExistence type="predicted"/>
<feature type="domain" description="MORF/ORRM1/DAG-like MORF" evidence="3">
    <location>
        <begin position="84"/>
        <end position="181"/>
    </location>
</feature>
<feature type="region of interest" description="Disordered" evidence="2">
    <location>
        <begin position="1"/>
        <end position="78"/>
    </location>
</feature>
<feature type="compositionally biased region" description="Low complexity" evidence="2">
    <location>
        <begin position="33"/>
        <end position="54"/>
    </location>
</feature>
<reference evidence="4" key="1">
    <citation type="submission" date="2020-05" db="EMBL/GenBank/DDBJ databases">
        <title>WGS assembly of Panicum virgatum.</title>
        <authorList>
            <person name="Lovell J.T."/>
            <person name="Jenkins J."/>
            <person name="Shu S."/>
            <person name="Juenger T.E."/>
            <person name="Schmutz J."/>
        </authorList>
    </citation>
    <scope>NUCLEOTIDE SEQUENCE</scope>
    <source>
        <strain evidence="4">AP13</strain>
    </source>
</reference>
<gene>
    <name evidence="4" type="ORF">PVAP13_2KG203296</name>
</gene>
<feature type="compositionally biased region" description="Basic residues" evidence="2">
    <location>
        <begin position="55"/>
        <end position="67"/>
    </location>
</feature>
<name>A0A8T0WGV5_PANVG</name>
<evidence type="ECO:0000259" key="3">
    <source>
        <dbReference type="Pfam" id="PF21864"/>
    </source>
</evidence>
<sequence>MASASRALRLASTSAPLRGGGGGAVSSRPLRPLAAAVGSLLPAAAQRPPGSSRRSPPRPRCGTRRRTGGGPPNESNLLDEGCDFEHWTVVMAPPPGDPKNPDVTRDSIIDSYVKTLTKVVGRYSRRSKAKDIFSVNRHYFAFGALLSEEVSNKIKELPNVRWVLPDSYMDVKNKAHGGEPFINGQAVPYDPKYHEEWVRNNERTGGCRCHLRMATKGLPKASVD</sequence>
<dbReference type="Proteomes" id="UP000823388">
    <property type="component" value="Chromosome 2K"/>
</dbReference>
<keyword evidence="1" id="KW-0809">Transit peptide</keyword>
<dbReference type="GO" id="GO:0016554">
    <property type="term" value="P:cytidine to uridine editing"/>
    <property type="evidence" value="ECO:0007669"/>
    <property type="project" value="InterPro"/>
</dbReference>
<dbReference type="Pfam" id="PF21864">
    <property type="entry name" value="MORF_dom"/>
    <property type="match status" value="1"/>
</dbReference>
<evidence type="ECO:0000256" key="2">
    <source>
        <dbReference type="SAM" id="MobiDB-lite"/>
    </source>
</evidence>
<dbReference type="AlphaFoldDB" id="A0A8T0WGV5"/>
<comment type="caution">
    <text evidence="4">The sequence shown here is derived from an EMBL/GenBank/DDBJ whole genome shotgun (WGS) entry which is preliminary data.</text>
</comment>
<accession>A0A8T0WGV5</accession>
<dbReference type="PANTHER" id="PTHR31346">
    <property type="entry name" value="MULTIPLE ORGANELLAR RNA EDITING FACTOR 2, CHLOROPLASTIC-RELATED-RELATED"/>
    <property type="match status" value="1"/>
</dbReference>
<feature type="compositionally biased region" description="Low complexity" evidence="2">
    <location>
        <begin position="1"/>
        <end position="17"/>
    </location>
</feature>
<dbReference type="GO" id="GO:0005739">
    <property type="term" value="C:mitochondrion"/>
    <property type="evidence" value="ECO:0007669"/>
    <property type="project" value="TreeGrafter"/>
</dbReference>
<dbReference type="InterPro" id="IPR039206">
    <property type="entry name" value="MORF/ORRM1/DAG-like"/>
</dbReference>
<dbReference type="EMBL" id="CM029039">
    <property type="protein sequence ID" value="KAG2644484.1"/>
    <property type="molecule type" value="Genomic_DNA"/>
</dbReference>
<evidence type="ECO:0000313" key="4">
    <source>
        <dbReference type="EMBL" id="KAG2644484.1"/>
    </source>
</evidence>